<proteinExistence type="predicted"/>
<evidence type="ECO:0000256" key="1">
    <source>
        <dbReference type="SAM" id="Phobius"/>
    </source>
</evidence>
<dbReference type="AlphaFoldDB" id="A0A5R9B8J0"/>
<keyword evidence="1" id="KW-0812">Transmembrane</keyword>
<organism evidence="2 3">
    <name type="scientific">Nesterenkonia salmonea</name>
    <dbReference type="NCBI Taxonomy" id="1804987"/>
    <lineage>
        <taxon>Bacteria</taxon>
        <taxon>Bacillati</taxon>
        <taxon>Actinomycetota</taxon>
        <taxon>Actinomycetes</taxon>
        <taxon>Micrococcales</taxon>
        <taxon>Micrococcaceae</taxon>
        <taxon>Nesterenkonia</taxon>
    </lineage>
</organism>
<accession>A0A5R9B8J0</accession>
<gene>
    <name evidence="2" type="ORF">FEF26_11760</name>
</gene>
<comment type="caution">
    <text evidence="2">The sequence shown here is derived from an EMBL/GenBank/DDBJ whole genome shotgun (WGS) entry which is preliminary data.</text>
</comment>
<dbReference type="OrthoDB" id="166777at2"/>
<dbReference type="EMBL" id="VAVZ01000034">
    <property type="protein sequence ID" value="TLP94470.1"/>
    <property type="molecule type" value="Genomic_DNA"/>
</dbReference>
<dbReference type="RefSeq" id="WP_138253735.1">
    <property type="nucleotide sequence ID" value="NZ_VAVZ01000034.1"/>
</dbReference>
<sequence>MVSLSTRFASWRASAALAAQALRSWTTRQVLVAVVAAVVIGLAIGVATVLIPNPWFARDIAPVWWNYPVWLLTSVLSGMLLGTYVRASKLAAPDEVAAEAQSSGASAAEDRRSSRFGMVGGVMAWFAVGCPVCNKIALVAFGYSGAITYFAPIQPFLALGAMVLTAVALIWRLKGQVACAVPVQKVTVTA</sequence>
<dbReference type="Proteomes" id="UP000310458">
    <property type="component" value="Unassembled WGS sequence"/>
</dbReference>
<keyword evidence="1" id="KW-1133">Transmembrane helix</keyword>
<keyword evidence="3" id="KW-1185">Reference proteome</keyword>
<evidence type="ECO:0000313" key="2">
    <source>
        <dbReference type="EMBL" id="TLP94470.1"/>
    </source>
</evidence>
<keyword evidence="1" id="KW-0472">Membrane</keyword>
<feature type="transmembrane region" description="Helical" evidence="1">
    <location>
        <begin position="149"/>
        <end position="171"/>
    </location>
</feature>
<feature type="transmembrane region" description="Helical" evidence="1">
    <location>
        <begin position="63"/>
        <end position="85"/>
    </location>
</feature>
<feature type="transmembrane region" description="Helical" evidence="1">
    <location>
        <begin position="122"/>
        <end position="143"/>
    </location>
</feature>
<protein>
    <submittedName>
        <fullName evidence="2">Uncharacterized protein</fullName>
    </submittedName>
</protein>
<evidence type="ECO:0000313" key="3">
    <source>
        <dbReference type="Proteomes" id="UP000310458"/>
    </source>
</evidence>
<name>A0A5R9B8J0_9MICC</name>
<feature type="transmembrane region" description="Helical" evidence="1">
    <location>
        <begin position="30"/>
        <end position="51"/>
    </location>
</feature>
<reference evidence="2 3" key="1">
    <citation type="submission" date="2019-05" db="EMBL/GenBank/DDBJ databases">
        <title>Nesterenkonia sp. GY074 isolated from the Southern Atlantic Ocean.</title>
        <authorList>
            <person name="Zhang G."/>
        </authorList>
    </citation>
    <scope>NUCLEOTIDE SEQUENCE [LARGE SCALE GENOMIC DNA]</scope>
    <source>
        <strain evidence="2 3">GY074</strain>
    </source>
</reference>